<name>A0ABY4KHC3_9FLAO</name>
<sequence length="232" mass="27023">MKKYAILLVMLSLISSAKTKDTIYYTPRETKIQSNIILPEKLKIEQVSNKSDSLFDKSLPWISALFIGIISAIINFYIAHKLRKSNERNLERQLASNERNFQLQIEASKEIKILEIRSNIGTKNRQDWLNDLTQTLSEYLSSVSLIVPKLEIEELKPLIYRASLSKAKLELLLSQEKAEQKRLFDSIQKIYNICVERETIENHTSQLVKARTEVIESARELFKFHWSKIKNP</sequence>
<keyword evidence="1" id="KW-0812">Transmembrane</keyword>
<feature type="signal peptide" evidence="2">
    <location>
        <begin position="1"/>
        <end position="17"/>
    </location>
</feature>
<keyword evidence="2" id="KW-0732">Signal</keyword>
<evidence type="ECO:0000256" key="2">
    <source>
        <dbReference type="SAM" id="SignalP"/>
    </source>
</evidence>
<evidence type="ECO:0000313" key="3">
    <source>
        <dbReference type="EMBL" id="UPQ80208.1"/>
    </source>
</evidence>
<feature type="transmembrane region" description="Helical" evidence="1">
    <location>
        <begin position="59"/>
        <end position="78"/>
    </location>
</feature>
<dbReference type="RefSeq" id="WP_248435969.1">
    <property type="nucleotide sequence ID" value="NZ_CP096205.1"/>
</dbReference>
<evidence type="ECO:0000256" key="1">
    <source>
        <dbReference type="SAM" id="Phobius"/>
    </source>
</evidence>
<evidence type="ECO:0000313" key="4">
    <source>
        <dbReference type="Proteomes" id="UP000830583"/>
    </source>
</evidence>
<proteinExistence type="predicted"/>
<reference evidence="3" key="1">
    <citation type="submission" date="2022-04" db="EMBL/GenBank/DDBJ databases">
        <title>Consumption of N2O by Flavobacterium azooxidireducens sp. nov. isolated from Decomposing Leaf Litter of Phragmites australis (Cav.).</title>
        <authorList>
            <person name="Behrendt U."/>
            <person name="Spanner T."/>
            <person name="Augustin J."/>
            <person name="Horn M.A."/>
            <person name="Kolb S."/>
            <person name="Ulrich A."/>
        </authorList>
    </citation>
    <scope>NUCLEOTIDE SEQUENCE</scope>
    <source>
        <strain evidence="3">IGB 4-14</strain>
    </source>
</reference>
<keyword evidence="1" id="KW-0472">Membrane</keyword>
<protein>
    <recommendedName>
        <fullName evidence="5">DUF4129 domain-containing protein</fullName>
    </recommendedName>
</protein>
<dbReference type="EMBL" id="CP096205">
    <property type="protein sequence ID" value="UPQ80208.1"/>
    <property type="molecule type" value="Genomic_DNA"/>
</dbReference>
<gene>
    <name evidence="3" type="ORF">M0M57_05075</name>
</gene>
<keyword evidence="1" id="KW-1133">Transmembrane helix</keyword>
<accession>A0ABY4KHC3</accession>
<organism evidence="3 4">
    <name type="scientific">Flavobacterium azooxidireducens</name>
    <dbReference type="NCBI Taxonomy" id="1871076"/>
    <lineage>
        <taxon>Bacteria</taxon>
        <taxon>Pseudomonadati</taxon>
        <taxon>Bacteroidota</taxon>
        <taxon>Flavobacteriia</taxon>
        <taxon>Flavobacteriales</taxon>
        <taxon>Flavobacteriaceae</taxon>
        <taxon>Flavobacterium</taxon>
    </lineage>
</organism>
<keyword evidence="4" id="KW-1185">Reference proteome</keyword>
<feature type="chain" id="PRO_5045935930" description="DUF4129 domain-containing protein" evidence="2">
    <location>
        <begin position="18"/>
        <end position="232"/>
    </location>
</feature>
<dbReference type="Proteomes" id="UP000830583">
    <property type="component" value="Chromosome"/>
</dbReference>
<evidence type="ECO:0008006" key="5">
    <source>
        <dbReference type="Google" id="ProtNLM"/>
    </source>
</evidence>